<name>A0A9Q3GGS5_9BASI</name>
<dbReference type="AlphaFoldDB" id="A0A9Q3GGS5"/>
<dbReference type="EMBL" id="AVOT02001381">
    <property type="protein sequence ID" value="MBW0466736.1"/>
    <property type="molecule type" value="Genomic_DNA"/>
</dbReference>
<reference evidence="2" key="1">
    <citation type="submission" date="2021-03" db="EMBL/GenBank/DDBJ databases">
        <title>Draft genome sequence of rust myrtle Austropuccinia psidii MF-1, a brazilian biotype.</title>
        <authorList>
            <person name="Quecine M.C."/>
            <person name="Pachon D.M.R."/>
            <person name="Bonatelli M.L."/>
            <person name="Correr F.H."/>
            <person name="Franceschini L.M."/>
            <person name="Leite T.F."/>
            <person name="Margarido G.R.A."/>
            <person name="Almeida C.A."/>
            <person name="Ferrarezi J.A."/>
            <person name="Labate C.A."/>
        </authorList>
    </citation>
    <scope>NUCLEOTIDE SEQUENCE</scope>
    <source>
        <strain evidence="2">MF-1</strain>
    </source>
</reference>
<feature type="compositionally biased region" description="Polar residues" evidence="1">
    <location>
        <begin position="28"/>
        <end position="39"/>
    </location>
</feature>
<feature type="region of interest" description="Disordered" evidence="1">
    <location>
        <begin position="1"/>
        <end position="39"/>
    </location>
</feature>
<dbReference type="Proteomes" id="UP000765509">
    <property type="component" value="Unassembled WGS sequence"/>
</dbReference>
<sequence>MDELTESSAKDDSSADDYDINVNHCNPEETNSPPKNATQQCKCRCKCSEVCNYLEKLTDTRVWIADKNNYCHTYECRHCSVKIGVMGCNTSNMNKH</sequence>
<organism evidence="2 3">
    <name type="scientific">Austropuccinia psidii MF-1</name>
    <dbReference type="NCBI Taxonomy" id="1389203"/>
    <lineage>
        <taxon>Eukaryota</taxon>
        <taxon>Fungi</taxon>
        <taxon>Dikarya</taxon>
        <taxon>Basidiomycota</taxon>
        <taxon>Pucciniomycotina</taxon>
        <taxon>Pucciniomycetes</taxon>
        <taxon>Pucciniales</taxon>
        <taxon>Sphaerophragmiaceae</taxon>
        <taxon>Austropuccinia</taxon>
    </lineage>
</organism>
<evidence type="ECO:0000313" key="3">
    <source>
        <dbReference type="Proteomes" id="UP000765509"/>
    </source>
</evidence>
<keyword evidence="3" id="KW-1185">Reference proteome</keyword>
<protein>
    <submittedName>
        <fullName evidence="2">Uncharacterized protein</fullName>
    </submittedName>
</protein>
<evidence type="ECO:0000313" key="2">
    <source>
        <dbReference type="EMBL" id="MBW0466736.1"/>
    </source>
</evidence>
<evidence type="ECO:0000256" key="1">
    <source>
        <dbReference type="SAM" id="MobiDB-lite"/>
    </source>
</evidence>
<gene>
    <name evidence="2" type="ORF">O181_006451</name>
</gene>
<proteinExistence type="predicted"/>
<accession>A0A9Q3GGS5</accession>
<comment type="caution">
    <text evidence="2">The sequence shown here is derived from an EMBL/GenBank/DDBJ whole genome shotgun (WGS) entry which is preliminary data.</text>
</comment>